<proteinExistence type="predicted"/>
<dbReference type="AlphaFoldDB" id="A0A9D3WTI7"/>
<protein>
    <submittedName>
        <fullName evidence="1">Uncharacterized protein</fullName>
    </submittedName>
</protein>
<name>A0A9D3WTI7_9SAUR</name>
<evidence type="ECO:0000313" key="2">
    <source>
        <dbReference type="Proteomes" id="UP000827986"/>
    </source>
</evidence>
<dbReference type="EMBL" id="JAHDVG010000487">
    <property type="protein sequence ID" value="KAH1167063.1"/>
    <property type="molecule type" value="Genomic_DNA"/>
</dbReference>
<sequence length="125" mass="13831">MSVGSGALVNFSAGLVCYRISRIPSPVGLQILSLCAPPRHSSAAVAVLTTTITNSNKVQRVGRERKKERKWFGHYFKRFGFILIRFEAIFPFSSARFCSLMLQTALQKATRPEEKSNGTSCTNMG</sequence>
<organism evidence="1 2">
    <name type="scientific">Mauremys mutica</name>
    <name type="common">yellowpond turtle</name>
    <dbReference type="NCBI Taxonomy" id="74926"/>
    <lineage>
        <taxon>Eukaryota</taxon>
        <taxon>Metazoa</taxon>
        <taxon>Chordata</taxon>
        <taxon>Craniata</taxon>
        <taxon>Vertebrata</taxon>
        <taxon>Euteleostomi</taxon>
        <taxon>Archelosauria</taxon>
        <taxon>Testudinata</taxon>
        <taxon>Testudines</taxon>
        <taxon>Cryptodira</taxon>
        <taxon>Durocryptodira</taxon>
        <taxon>Testudinoidea</taxon>
        <taxon>Geoemydidae</taxon>
        <taxon>Geoemydinae</taxon>
        <taxon>Mauremys</taxon>
    </lineage>
</organism>
<gene>
    <name evidence="1" type="ORF">KIL84_016235</name>
</gene>
<reference evidence="1" key="1">
    <citation type="submission" date="2021-09" db="EMBL/GenBank/DDBJ databases">
        <title>The genome of Mauremys mutica provides insights into the evolution of semi-aquatic lifestyle.</title>
        <authorList>
            <person name="Gong S."/>
            <person name="Gao Y."/>
        </authorList>
    </citation>
    <scope>NUCLEOTIDE SEQUENCE</scope>
    <source>
        <strain evidence="1">MM-2020</strain>
        <tissue evidence="1">Muscle</tissue>
    </source>
</reference>
<keyword evidence="2" id="KW-1185">Reference proteome</keyword>
<dbReference type="Proteomes" id="UP000827986">
    <property type="component" value="Unassembled WGS sequence"/>
</dbReference>
<accession>A0A9D3WTI7</accession>
<comment type="caution">
    <text evidence="1">The sequence shown here is derived from an EMBL/GenBank/DDBJ whole genome shotgun (WGS) entry which is preliminary data.</text>
</comment>
<evidence type="ECO:0000313" key="1">
    <source>
        <dbReference type="EMBL" id="KAH1167063.1"/>
    </source>
</evidence>